<dbReference type="GO" id="GO:0003676">
    <property type="term" value="F:nucleic acid binding"/>
    <property type="evidence" value="ECO:0007669"/>
    <property type="project" value="InterPro"/>
</dbReference>
<dbReference type="GeneID" id="113688376"/>
<dbReference type="CDD" id="cd06222">
    <property type="entry name" value="RNase_H_like"/>
    <property type="match status" value="1"/>
</dbReference>
<dbReference type="InterPro" id="IPR044730">
    <property type="entry name" value="RNase_H-like_dom_plant"/>
</dbReference>
<evidence type="ECO:0000313" key="3">
    <source>
        <dbReference type="RefSeq" id="XP_027061983.1"/>
    </source>
</evidence>
<dbReference type="InterPro" id="IPR002156">
    <property type="entry name" value="RNaseH_domain"/>
</dbReference>
<dbReference type="InterPro" id="IPR012337">
    <property type="entry name" value="RNaseH-like_sf"/>
</dbReference>
<dbReference type="RefSeq" id="XP_027061983.1">
    <property type="nucleotide sequence ID" value="XM_027206182.1"/>
</dbReference>
<reference evidence="3" key="2">
    <citation type="submission" date="2025-08" db="UniProtKB">
        <authorList>
            <consortium name="RefSeq"/>
        </authorList>
    </citation>
    <scope>IDENTIFICATION</scope>
    <source>
        <tissue evidence="3">Leaves</tissue>
    </source>
</reference>
<dbReference type="GO" id="GO:0004523">
    <property type="term" value="F:RNA-DNA hybrid ribonuclease activity"/>
    <property type="evidence" value="ECO:0007669"/>
    <property type="project" value="InterPro"/>
</dbReference>
<proteinExistence type="predicted"/>
<protein>
    <recommendedName>
        <fullName evidence="1">RNase H type-1 domain-containing protein</fullName>
    </recommendedName>
</protein>
<evidence type="ECO:0000259" key="1">
    <source>
        <dbReference type="Pfam" id="PF13456"/>
    </source>
</evidence>
<dbReference type="PANTHER" id="PTHR47074:SF11">
    <property type="entry name" value="REVERSE TRANSCRIPTASE-LIKE PROTEIN"/>
    <property type="match status" value="1"/>
</dbReference>
<dbReference type="AlphaFoldDB" id="A0A6P6S751"/>
<dbReference type="InterPro" id="IPR052929">
    <property type="entry name" value="RNase_H-like_EbsB-rel"/>
</dbReference>
<dbReference type="PANTHER" id="PTHR47074">
    <property type="entry name" value="BNAC02G40300D PROTEIN"/>
    <property type="match status" value="1"/>
</dbReference>
<dbReference type="SUPFAM" id="SSF53098">
    <property type="entry name" value="Ribonuclease H-like"/>
    <property type="match status" value="1"/>
</dbReference>
<accession>A0A6P6S751</accession>
<sequence>MWRWWDAVMQSAKEVQGEDRIKLTVNILWQIWKARNKMAFQTENVEAKRIIDKAQQEWIEFDMANELDSRANASVEKEEQVQLRWEPPKEGVMKINTDAAISATMVRTGLGIIARNWHGVIVRAKGITERKRGEAATEETLAIRGELEMAQIAGWTNIEVQSDCKNVVSLINTGNVQDCKLQTILEDIEILKMRFDRCAFSFVPRTANGCSHAMAQFAVKSVRNIEWESSFPNWLSALARKDMGGSYPFLSLALVLSSVNIYKNIIV</sequence>
<dbReference type="Proteomes" id="UP001652660">
    <property type="component" value="Chromosome 5e"/>
</dbReference>
<keyword evidence="2" id="KW-1185">Reference proteome</keyword>
<gene>
    <name evidence="3" type="primary">LOC113688376</name>
</gene>
<name>A0A6P6S751_COFAR</name>
<dbReference type="OrthoDB" id="1748820at2759"/>
<reference evidence="2" key="1">
    <citation type="journal article" date="2025" name="Foods">
        <title>Unveiling the Microbial Signatures of Arabica Coffee Cherries: Insights into Ripeness Specific Diversity, Functional Traits, and Implications for Quality and Safety.</title>
        <authorList>
            <consortium name="RefSeq"/>
            <person name="Tenea G.N."/>
            <person name="Cifuentes V."/>
            <person name="Reyes P."/>
            <person name="Cevallos-Vallejos M."/>
        </authorList>
    </citation>
    <scope>NUCLEOTIDE SEQUENCE [LARGE SCALE GENOMIC DNA]</scope>
</reference>
<feature type="domain" description="RNase H type-1" evidence="1">
    <location>
        <begin position="96"/>
        <end position="218"/>
    </location>
</feature>
<dbReference type="InterPro" id="IPR036397">
    <property type="entry name" value="RNaseH_sf"/>
</dbReference>
<dbReference type="Pfam" id="PF13456">
    <property type="entry name" value="RVT_3"/>
    <property type="match status" value="1"/>
</dbReference>
<dbReference type="Gene3D" id="3.30.420.10">
    <property type="entry name" value="Ribonuclease H-like superfamily/Ribonuclease H"/>
    <property type="match status" value="1"/>
</dbReference>
<evidence type="ECO:0000313" key="2">
    <source>
        <dbReference type="Proteomes" id="UP001652660"/>
    </source>
</evidence>
<organism evidence="2 3">
    <name type="scientific">Coffea arabica</name>
    <name type="common">Arabian coffee</name>
    <dbReference type="NCBI Taxonomy" id="13443"/>
    <lineage>
        <taxon>Eukaryota</taxon>
        <taxon>Viridiplantae</taxon>
        <taxon>Streptophyta</taxon>
        <taxon>Embryophyta</taxon>
        <taxon>Tracheophyta</taxon>
        <taxon>Spermatophyta</taxon>
        <taxon>Magnoliopsida</taxon>
        <taxon>eudicotyledons</taxon>
        <taxon>Gunneridae</taxon>
        <taxon>Pentapetalae</taxon>
        <taxon>asterids</taxon>
        <taxon>lamiids</taxon>
        <taxon>Gentianales</taxon>
        <taxon>Rubiaceae</taxon>
        <taxon>Ixoroideae</taxon>
        <taxon>Gardenieae complex</taxon>
        <taxon>Bertiereae - Coffeeae clade</taxon>
        <taxon>Coffeeae</taxon>
        <taxon>Coffea</taxon>
    </lineage>
</organism>